<dbReference type="EMBL" id="WTVP01000016">
    <property type="protein sequence ID" value="NMG15436.1"/>
    <property type="molecule type" value="Genomic_DNA"/>
</dbReference>
<dbReference type="Pfam" id="PF17188">
    <property type="entry name" value="MucB_RseB_C"/>
    <property type="match status" value="1"/>
</dbReference>
<dbReference type="Proteomes" id="UP000633943">
    <property type="component" value="Unassembled WGS sequence"/>
</dbReference>
<dbReference type="InterPro" id="IPR005588">
    <property type="entry name" value="MucB_RseB"/>
</dbReference>
<evidence type="ECO:0000256" key="3">
    <source>
        <dbReference type="ARBA" id="ARBA00022729"/>
    </source>
</evidence>
<protein>
    <submittedName>
        <fullName evidence="8">Siderophore-interacting protein</fullName>
    </submittedName>
</protein>
<dbReference type="RefSeq" id="WP_169202113.1">
    <property type="nucleotide sequence ID" value="NZ_CP059467.1"/>
</dbReference>
<dbReference type="InterPro" id="IPR038484">
    <property type="entry name" value="MucB/RseB_C_sf"/>
</dbReference>
<dbReference type="Gene3D" id="2.50.20.10">
    <property type="entry name" value="Lipoprotein localisation LolA/LolB/LppX"/>
    <property type="match status" value="1"/>
</dbReference>
<proteinExistence type="inferred from homology"/>
<comment type="caution">
    <text evidence="8">The sequence shown here is derived from an EMBL/GenBank/DDBJ whole genome shotgun (WGS) entry which is preliminary data.</text>
</comment>
<feature type="chain" id="PRO_5047150871" evidence="5">
    <location>
        <begin position="22"/>
        <end position="325"/>
    </location>
</feature>
<evidence type="ECO:0000259" key="7">
    <source>
        <dbReference type="Pfam" id="PF17188"/>
    </source>
</evidence>
<evidence type="ECO:0000256" key="2">
    <source>
        <dbReference type="ARBA" id="ARBA00008150"/>
    </source>
</evidence>
<comment type="similarity">
    <text evidence="2">Belongs to the RseB family.</text>
</comment>
<evidence type="ECO:0000256" key="1">
    <source>
        <dbReference type="ARBA" id="ARBA00004418"/>
    </source>
</evidence>
<dbReference type="PANTHER" id="PTHR38782:SF1">
    <property type="entry name" value="SIGMA-E FACTOR REGULATORY PROTEIN RSEB"/>
    <property type="match status" value="1"/>
</dbReference>
<dbReference type="PANTHER" id="PTHR38782">
    <property type="match status" value="1"/>
</dbReference>
<dbReference type="InterPro" id="IPR033436">
    <property type="entry name" value="MucB/RseB_C"/>
</dbReference>
<sequence length="325" mass="35453">MRGFAAALGLCLLFAQTQVLAQAPSDPVSWLGRIATAGQRLTYSGTFIYQSGKNFETSRISHMVDAGGTEHERLEVLDGSPREVIRTNSEVRCVLPDQKIVIIDQPGGQRAFPARLPASFGSLTENYRIRKGESSRVAGLDAQLIILEPKDDLRYGHLLWAEVQSGLLLKARTIDERGEIIEQFTFGDVKIGGEIATEAFKPRYVKDDRWRVVRAHGVEVGKEESGWVLTTPLPGYSMMSIVRRPIGRDRAEVLHFVFSDGLAAISVFIEPLAPDGAVNSAGPLAPSGAINTYKRVVAGHLVTTLGEVPLRAVQRLGDGIEPVAR</sequence>
<accession>A0ABX1NUX0</accession>
<reference evidence="8 9" key="1">
    <citation type="submission" date="2019-12" db="EMBL/GenBank/DDBJ databases">
        <title>Comparative genomics gives insights into the taxonomy of the Azoarcus-Aromatoleum group and reveals separate origins of nif in the plant-associated Azoarcus and non-plant-associated Aromatoleum sub-groups.</title>
        <authorList>
            <person name="Lafos M."/>
            <person name="Maluk M."/>
            <person name="Batista M."/>
            <person name="Junghare M."/>
            <person name="Carmona M."/>
            <person name="Faoro H."/>
            <person name="Cruz L.M."/>
            <person name="Battistoni F."/>
            <person name="De Souza E."/>
            <person name="Pedrosa F."/>
            <person name="Chen W.-M."/>
            <person name="Poole P.S."/>
            <person name="Dixon R.A."/>
            <person name="James E.K."/>
        </authorList>
    </citation>
    <scope>NUCLEOTIDE SEQUENCE [LARGE SCALE GENOMIC DNA]</scope>
    <source>
        <strain evidence="8 9">PbN1</strain>
    </source>
</reference>
<dbReference type="InterPro" id="IPR033434">
    <property type="entry name" value="MucB/RseB_N"/>
</dbReference>
<dbReference type="PIRSF" id="PIRSF005427">
    <property type="entry name" value="RseB"/>
    <property type="match status" value="1"/>
</dbReference>
<dbReference type="Gene3D" id="3.30.200.100">
    <property type="entry name" value="MucB/RseB, C-terminal domain"/>
    <property type="match status" value="1"/>
</dbReference>
<evidence type="ECO:0000256" key="5">
    <source>
        <dbReference type="SAM" id="SignalP"/>
    </source>
</evidence>
<dbReference type="CDD" id="cd16327">
    <property type="entry name" value="RseB"/>
    <property type="match status" value="1"/>
</dbReference>
<feature type="domain" description="MucB/RseB N-terminal" evidence="6">
    <location>
        <begin position="27"/>
        <end position="203"/>
    </location>
</feature>
<keyword evidence="3 5" id="KW-0732">Signal</keyword>
<feature type="domain" description="MucB/RseB C-terminal" evidence="7">
    <location>
        <begin position="222"/>
        <end position="321"/>
    </location>
</feature>
<name>A0ABX1NUX0_9RHOO</name>
<feature type="signal peptide" evidence="5">
    <location>
        <begin position="1"/>
        <end position="21"/>
    </location>
</feature>
<evidence type="ECO:0000313" key="8">
    <source>
        <dbReference type="EMBL" id="NMG15436.1"/>
    </source>
</evidence>
<evidence type="ECO:0000313" key="9">
    <source>
        <dbReference type="Proteomes" id="UP000633943"/>
    </source>
</evidence>
<organism evidence="8 9">
    <name type="scientific">Aromatoleum bremense</name>
    <dbReference type="NCBI Taxonomy" id="76115"/>
    <lineage>
        <taxon>Bacteria</taxon>
        <taxon>Pseudomonadati</taxon>
        <taxon>Pseudomonadota</taxon>
        <taxon>Betaproteobacteria</taxon>
        <taxon>Rhodocyclales</taxon>
        <taxon>Rhodocyclaceae</taxon>
        <taxon>Aromatoleum</taxon>
    </lineage>
</organism>
<comment type="subcellular location">
    <subcellularLocation>
        <location evidence="1">Periplasm</location>
    </subcellularLocation>
</comment>
<gene>
    <name evidence="8" type="ORF">GPA24_07750</name>
</gene>
<evidence type="ECO:0000259" key="6">
    <source>
        <dbReference type="Pfam" id="PF03888"/>
    </source>
</evidence>
<keyword evidence="4" id="KW-0574">Periplasm</keyword>
<keyword evidence="9" id="KW-1185">Reference proteome</keyword>
<evidence type="ECO:0000256" key="4">
    <source>
        <dbReference type="ARBA" id="ARBA00022764"/>
    </source>
</evidence>
<dbReference type="Pfam" id="PF03888">
    <property type="entry name" value="MucB_RseB"/>
    <property type="match status" value="1"/>
</dbReference>